<dbReference type="PROSITE" id="PS00455">
    <property type="entry name" value="AMP_BINDING"/>
    <property type="match status" value="1"/>
</dbReference>
<evidence type="ECO:0000256" key="1">
    <source>
        <dbReference type="ARBA" id="ARBA00006432"/>
    </source>
</evidence>
<dbReference type="Pfam" id="PF00501">
    <property type="entry name" value="AMP-binding"/>
    <property type="match status" value="1"/>
</dbReference>
<dbReference type="PANTHER" id="PTHR42921">
    <property type="entry name" value="ACETOACETYL-COA SYNTHETASE"/>
    <property type="match status" value="1"/>
</dbReference>
<comment type="similarity">
    <text evidence="1">Belongs to the ATP-dependent AMP-binding enzyme family.</text>
</comment>
<dbReference type="Proteomes" id="UP001374803">
    <property type="component" value="Chromosome"/>
</dbReference>
<protein>
    <submittedName>
        <fullName evidence="7">Acetoacetate--CoA ligase</fullName>
        <ecNumber evidence="7">6.2.1.16</ecNumber>
    </submittedName>
</protein>
<evidence type="ECO:0000259" key="5">
    <source>
        <dbReference type="Pfam" id="PF00501"/>
    </source>
</evidence>
<organism evidence="7 8">
    <name type="scientific">Pendulispora rubella</name>
    <dbReference type="NCBI Taxonomy" id="2741070"/>
    <lineage>
        <taxon>Bacteria</taxon>
        <taxon>Pseudomonadati</taxon>
        <taxon>Myxococcota</taxon>
        <taxon>Myxococcia</taxon>
        <taxon>Myxococcales</taxon>
        <taxon>Sorangiineae</taxon>
        <taxon>Pendulisporaceae</taxon>
        <taxon>Pendulispora</taxon>
    </lineage>
</organism>
<dbReference type="InterPro" id="IPR045851">
    <property type="entry name" value="AMP-bd_C_sf"/>
</dbReference>
<sequence length="661" mass="73263">MDTIANTVTLRKFMSHRYGVDLADYRALRDWSVRELAAFWGGLWEYFAIESPTPYEAVLKDGRMPGARWFEGAQVNYARQLLRHAEETGDSPAIVFRNERMHREGHSYELSWSELARRSAAFGAELQAMGVRRGDRVAAYLPNIPETVIAFLGCASIGAIWSLCAPDMGVATVRDRFAQIEPKVLIACDGAVYGGKVHDRRELVGKLLSSLPSVESLVVVPNLERAGGPSVPSVRAPELETWTGRVSNWDACVRSAEGASPEWLPFDHPLWIVYSSGTTGLPKPIVHGHGGVMLEMLKFHAFHLNLGPTATTGDRFHWYSSTGWVMWNVQISALLLGTTICLYDGHPTFPRADTLWSYASQVGATFLGAGAAYFAMCMKEGFSPRDVDISKLKALGATGSPLAVEVYEWGYREVREGIWWAVVAGGTDLASAFLAGTPELPTVPGEMQGCALAADVEAWSEDGTPLVDEVGELVCKQPMPSMPLMFWGDPEHRRYIDSYFDVFPGRWRHGDWLRIAPSGGAVIFGRSDATLNRHGHRLGTSELYRVVEAVPEVLDSLVVDLEYLGRPSYMPLFVALRPGVELDSALRETLRQRIREGVSPRFVPDDILQVPEIPRTLTGKKQELPVKKLLLGRALTDVVNRDACANPAAFDWFVEFAQRRR</sequence>
<name>A0ABZ2KX37_9BACT</name>
<dbReference type="NCBIfam" id="TIGR01217">
    <property type="entry name" value="ac_ac_CoA_syn"/>
    <property type="match status" value="1"/>
</dbReference>
<dbReference type="InterPro" id="IPR020845">
    <property type="entry name" value="AMP-binding_CS"/>
</dbReference>
<evidence type="ECO:0000256" key="3">
    <source>
        <dbReference type="ARBA" id="ARBA00022741"/>
    </source>
</evidence>
<feature type="domain" description="Acetyl-coenzyme A synthetase N-terminal" evidence="6">
    <location>
        <begin position="25"/>
        <end position="78"/>
    </location>
</feature>
<dbReference type="Gene3D" id="3.30.300.30">
    <property type="match status" value="1"/>
</dbReference>
<accession>A0ABZ2KX37</accession>
<feature type="domain" description="AMP-dependent synthetase/ligase" evidence="5">
    <location>
        <begin position="83"/>
        <end position="478"/>
    </location>
</feature>
<evidence type="ECO:0000259" key="6">
    <source>
        <dbReference type="Pfam" id="PF16177"/>
    </source>
</evidence>
<keyword evidence="4" id="KW-0067">ATP-binding</keyword>
<dbReference type="SUPFAM" id="SSF56801">
    <property type="entry name" value="Acetyl-CoA synthetase-like"/>
    <property type="match status" value="1"/>
</dbReference>
<dbReference type="PANTHER" id="PTHR42921:SF1">
    <property type="entry name" value="ACETOACETYL-COA SYNTHETASE"/>
    <property type="match status" value="1"/>
</dbReference>
<dbReference type="InterPro" id="IPR042099">
    <property type="entry name" value="ANL_N_sf"/>
</dbReference>
<keyword evidence="3" id="KW-0547">Nucleotide-binding</keyword>
<reference evidence="7" key="1">
    <citation type="submission" date="2021-12" db="EMBL/GenBank/DDBJ databases">
        <title>Discovery of the Pendulisporaceae a myxobacterial family with distinct sporulation behavior and unique specialized metabolism.</title>
        <authorList>
            <person name="Garcia R."/>
            <person name="Popoff A."/>
            <person name="Bader C.D."/>
            <person name="Loehr J."/>
            <person name="Walesch S."/>
            <person name="Walt C."/>
            <person name="Boldt J."/>
            <person name="Bunk B."/>
            <person name="Haeckl F.J.F.P.J."/>
            <person name="Gunesch A.P."/>
            <person name="Birkelbach J."/>
            <person name="Nuebel U."/>
            <person name="Pietschmann T."/>
            <person name="Bach T."/>
            <person name="Mueller R."/>
        </authorList>
    </citation>
    <scope>NUCLEOTIDE SEQUENCE</scope>
    <source>
        <strain evidence="7">MSr11367</strain>
    </source>
</reference>
<proteinExistence type="inferred from homology"/>
<dbReference type="InterPro" id="IPR000873">
    <property type="entry name" value="AMP-dep_synth/lig_dom"/>
</dbReference>
<dbReference type="RefSeq" id="WP_394831492.1">
    <property type="nucleotide sequence ID" value="NZ_CP089929.1"/>
</dbReference>
<dbReference type="NCBIfam" id="NF002937">
    <property type="entry name" value="PRK03584.1"/>
    <property type="match status" value="1"/>
</dbReference>
<dbReference type="EMBL" id="CP089983">
    <property type="protein sequence ID" value="WXB01874.1"/>
    <property type="molecule type" value="Genomic_DNA"/>
</dbReference>
<dbReference type="InterPro" id="IPR032387">
    <property type="entry name" value="ACAS_N"/>
</dbReference>
<dbReference type="GO" id="GO:0030729">
    <property type="term" value="F:acetoacetate-CoA ligase activity"/>
    <property type="evidence" value="ECO:0007669"/>
    <property type="project" value="UniProtKB-EC"/>
</dbReference>
<gene>
    <name evidence="7" type="ORF">LVJ94_33770</name>
</gene>
<evidence type="ECO:0000256" key="4">
    <source>
        <dbReference type="ARBA" id="ARBA00022840"/>
    </source>
</evidence>
<dbReference type="Gene3D" id="3.40.50.12780">
    <property type="entry name" value="N-terminal domain of ligase-like"/>
    <property type="match status" value="1"/>
</dbReference>
<evidence type="ECO:0000256" key="2">
    <source>
        <dbReference type="ARBA" id="ARBA00022598"/>
    </source>
</evidence>
<dbReference type="EC" id="6.2.1.16" evidence="7"/>
<keyword evidence="2 7" id="KW-0436">Ligase</keyword>
<keyword evidence="8" id="KW-1185">Reference proteome</keyword>
<evidence type="ECO:0000313" key="7">
    <source>
        <dbReference type="EMBL" id="WXB01874.1"/>
    </source>
</evidence>
<dbReference type="InterPro" id="IPR005914">
    <property type="entry name" value="Acac_CoA_synth"/>
</dbReference>
<evidence type="ECO:0000313" key="8">
    <source>
        <dbReference type="Proteomes" id="UP001374803"/>
    </source>
</evidence>
<dbReference type="Pfam" id="PF16177">
    <property type="entry name" value="ACAS_N"/>
    <property type="match status" value="1"/>
</dbReference>